<dbReference type="EMBL" id="CP003811">
    <property type="protein sequence ID" value="AIQ91363.1"/>
    <property type="molecule type" value="Genomic_DNA"/>
</dbReference>
<gene>
    <name evidence="1" type="ORF">MOC_3608</name>
</gene>
<protein>
    <submittedName>
        <fullName evidence="1">Protein of unassigned function</fullName>
    </submittedName>
</protein>
<proteinExistence type="predicted"/>
<sequence length="216" mass="25175">MKRREPPEAEWGEDEEREVIRDKEIADEYGFEVGSVTCARHDLVNYIQYYSDDPFEHHIELRRKIKSAKSNLLDHHKLLENLFEGIPDGPRKTLQIDDILDGIRERADRLDIVREALPMRFDDIKKAAVKLLIAYWVHEPRRKDIARKMNVTASVFDDTPSHPAMRYVKEMFARFNDKILGDVSGSTLYRALHELGDTIPTVKQLAPYDGDVKWLS</sequence>
<dbReference type="KEGG" id="mor:MOC_3608"/>
<dbReference type="RefSeq" id="WP_043758490.1">
    <property type="nucleotide sequence ID" value="NZ_CP003811.1"/>
</dbReference>
<dbReference type="STRING" id="693986.MOC_3608"/>
<reference evidence="1 2" key="1">
    <citation type="journal article" date="2014" name="PLoS ONE">
        <title>Genome Information of Methylobacterium oryzae, a Plant-Probiotic Methylotroph in the Phyllosphere.</title>
        <authorList>
            <person name="Kwak M.J."/>
            <person name="Jeong H."/>
            <person name="Madhaiyan M."/>
            <person name="Lee Y."/>
            <person name="Sa T.M."/>
            <person name="Oh T.K."/>
            <person name="Kim J.F."/>
        </authorList>
    </citation>
    <scope>NUCLEOTIDE SEQUENCE [LARGE SCALE GENOMIC DNA]</scope>
    <source>
        <strain evidence="1 2">CBMB20</strain>
    </source>
</reference>
<evidence type="ECO:0000313" key="2">
    <source>
        <dbReference type="Proteomes" id="UP000029492"/>
    </source>
</evidence>
<accession>A0A089P011</accession>
<dbReference type="HOGENOM" id="CLU_1276412_0_0_5"/>
<name>A0A089P011_9HYPH</name>
<dbReference type="Proteomes" id="UP000029492">
    <property type="component" value="Chromosome"/>
</dbReference>
<evidence type="ECO:0000313" key="1">
    <source>
        <dbReference type="EMBL" id="AIQ91363.1"/>
    </source>
</evidence>
<keyword evidence="2" id="KW-1185">Reference proteome</keyword>
<dbReference type="AlphaFoldDB" id="A0A089P011"/>
<organism evidence="1 2">
    <name type="scientific">Methylobacterium oryzae CBMB20</name>
    <dbReference type="NCBI Taxonomy" id="693986"/>
    <lineage>
        <taxon>Bacteria</taxon>
        <taxon>Pseudomonadati</taxon>
        <taxon>Pseudomonadota</taxon>
        <taxon>Alphaproteobacteria</taxon>
        <taxon>Hyphomicrobiales</taxon>
        <taxon>Methylobacteriaceae</taxon>
        <taxon>Methylobacterium</taxon>
    </lineage>
</organism>